<dbReference type="InterPro" id="IPR003423">
    <property type="entry name" value="OMP_efflux"/>
</dbReference>
<dbReference type="AlphaFoldDB" id="A0A6M5YJ88"/>
<keyword evidence="5" id="KW-1185">Reference proteome</keyword>
<dbReference type="Gene3D" id="1.20.1600.10">
    <property type="entry name" value="Outer membrane efflux proteins (OEP)"/>
    <property type="match status" value="1"/>
</dbReference>
<comment type="subcellular location">
    <subcellularLocation>
        <location evidence="2">Cell membrane</location>
        <topology evidence="2">Lipid-anchor</topology>
    </subcellularLocation>
</comment>
<dbReference type="Proteomes" id="UP000503447">
    <property type="component" value="Chromosome"/>
</dbReference>
<evidence type="ECO:0000256" key="1">
    <source>
        <dbReference type="ARBA" id="ARBA00007613"/>
    </source>
</evidence>
<comment type="similarity">
    <text evidence="1 2">Belongs to the outer membrane factor (OMF) (TC 1.B.17) family.</text>
</comment>
<dbReference type="KEGG" id="ftj:FTUN_1648"/>
<proteinExistence type="inferred from homology"/>
<feature type="region of interest" description="Disordered" evidence="3">
    <location>
        <begin position="48"/>
        <end position="69"/>
    </location>
</feature>
<protein>
    <submittedName>
        <fullName evidence="4">Efflux transport system, outer membrane factor (OMF) lipoprotein</fullName>
    </submittedName>
</protein>
<dbReference type="PANTHER" id="PTHR30203">
    <property type="entry name" value="OUTER MEMBRANE CATION EFFLUX PROTEIN"/>
    <property type="match status" value="1"/>
</dbReference>
<dbReference type="SUPFAM" id="SSF56954">
    <property type="entry name" value="Outer membrane efflux proteins (OEP)"/>
    <property type="match status" value="1"/>
</dbReference>
<dbReference type="Pfam" id="PF02321">
    <property type="entry name" value="OEP"/>
    <property type="match status" value="2"/>
</dbReference>
<sequence length="540" mass="60277">MNRSLRYANATRKRPVTARAITCALLLVLPSCQIPSLRLSEPGPGLPANYDAANNSASPNPGATSTENSSQLGIEEFYNDPILSNLIVQGLVNNRELKALDQEVQVARSEIISRQGAYLPFLSVGARAGVDKPSLFTPEGAVEKYLEYYPGAHFPDPLPNFVGSLNLFWQLDIWRELRNARDAAIQRYFAASEKRNDFVTRLIAEIAENYYSLMALDKRLETLDQIIDLQQKSLEAAEQRLQAGRGNSLAVQRFQADVRRFQSEKLIVQQEIVETENRVNFRVNRFPQPVERTSAAFYDLNIHALSVGVPAQLLLSRPDIRQAERELVAAGIDIKVARARFFPKLDLSADVGYQSFNPKYLLMSPEALIYGVAGDLVAPLINKRAIQAEFLGANAKQLESVYNYQRVVLNAYTEVINRVALVENYRKSIELKKQQLEALTLAVDTSTRLFNAARVEFLEVLTTQRDLFDARTTLIETKRQQLVATANAYQALGGGGNLLPIVDPFPPRAKAHGRRWTQWFDAPAIPVVSAAPAAPVVEQR</sequence>
<dbReference type="Gene3D" id="2.20.200.10">
    <property type="entry name" value="Outer membrane efflux proteins (OEP)"/>
    <property type="match status" value="1"/>
</dbReference>
<evidence type="ECO:0000256" key="3">
    <source>
        <dbReference type="SAM" id="MobiDB-lite"/>
    </source>
</evidence>
<keyword evidence="2" id="KW-1134">Transmembrane beta strand</keyword>
<accession>A0A6M5YJ88</accession>
<dbReference type="GO" id="GO:0005886">
    <property type="term" value="C:plasma membrane"/>
    <property type="evidence" value="ECO:0007669"/>
    <property type="project" value="UniProtKB-SubCell"/>
</dbReference>
<gene>
    <name evidence="4" type="ORF">FTUN_1648</name>
</gene>
<dbReference type="NCBIfam" id="TIGR01845">
    <property type="entry name" value="outer_NodT"/>
    <property type="match status" value="1"/>
</dbReference>
<evidence type="ECO:0000256" key="2">
    <source>
        <dbReference type="RuleBase" id="RU362097"/>
    </source>
</evidence>
<evidence type="ECO:0000313" key="5">
    <source>
        <dbReference type="Proteomes" id="UP000503447"/>
    </source>
</evidence>
<reference evidence="5" key="1">
    <citation type="submission" date="2020-05" db="EMBL/GenBank/DDBJ databases">
        <title>Frigoriglobus tundricola gen. nov., sp. nov., a psychrotolerant cellulolytic planctomycete of the family Gemmataceae with two divergent copies of 16S rRNA gene.</title>
        <authorList>
            <person name="Kulichevskaya I.S."/>
            <person name="Ivanova A.A."/>
            <person name="Naumoff D.G."/>
            <person name="Beletsky A.V."/>
            <person name="Rijpstra W.I.C."/>
            <person name="Sinninghe Damste J.S."/>
            <person name="Mardanov A.V."/>
            <person name="Ravin N.V."/>
            <person name="Dedysh S.N."/>
        </authorList>
    </citation>
    <scope>NUCLEOTIDE SEQUENCE [LARGE SCALE GENOMIC DNA]</scope>
    <source>
        <strain evidence="5">PL17</strain>
    </source>
</reference>
<keyword evidence="2" id="KW-0812">Transmembrane</keyword>
<name>A0A6M5YJ88_9BACT</name>
<feature type="compositionally biased region" description="Low complexity" evidence="3">
    <location>
        <begin position="48"/>
        <end position="65"/>
    </location>
</feature>
<keyword evidence="2 4" id="KW-0449">Lipoprotein</keyword>
<dbReference type="PANTHER" id="PTHR30203:SF30">
    <property type="entry name" value="OUTER MEMBRANE PROTEIN-RELATED"/>
    <property type="match status" value="1"/>
</dbReference>
<organism evidence="4 5">
    <name type="scientific">Frigoriglobus tundricola</name>
    <dbReference type="NCBI Taxonomy" id="2774151"/>
    <lineage>
        <taxon>Bacteria</taxon>
        <taxon>Pseudomonadati</taxon>
        <taxon>Planctomycetota</taxon>
        <taxon>Planctomycetia</taxon>
        <taxon>Gemmatales</taxon>
        <taxon>Gemmataceae</taxon>
        <taxon>Frigoriglobus</taxon>
    </lineage>
</organism>
<keyword evidence="2" id="KW-0564">Palmitate</keyword>
<dbReference type="InterPro" id="IPR010131">
    <property type="entry name" value="MdtP/NodT-like"/>
</dbReference>
<dbReference type="GO" id="GO:0015562">
    <property type="term" value="F:efflux transmembrane transporter activity"/>
    <property type="evidence" value="ECO:0007669"/>
    <property type="project" value="InterPro"/>
</dbReference>
<evidence type="ECO:0000313" key="4">
    <source>
        <dbReference type="EMBL" id="QJW94129.1"/>
    </source>
</evidence>
<dbReference type="EMBL" id="CP053452">
    <property type="protein sequence ID" value="QJW94129.1"/>
    <property type="molecule type" value="Genomic_DNA"/>
</dbReference>
<keyword evidence="2" id="KW-0472">Membrane</keyword>